<evidence type="ECO:0000256" key="6">
    <source>
        <dbReference type="ARBA" id="ARBA00023125"/>
    </source>
</evidence>
<dbReference type="AlphaFoldDB" id="A0A6I2KXH5"/>
<evidence type="ECO:0000256" key="8">
    <source>
        <dbReference type="RuleBase" id="RU364100"/>
    </source>
</evidence>
<keyword evidence="6" id="KW-0238">DNA-binding</keyword>
<dbReference type="GO" id="GO:0008233">
    <property type="term" value="F:peptidase activity"/>
    <property type="evidence" value="ECO:0007669"/>
    <property type="project" value="UniProtKB-KW"/>
</dbReference>
<keyword evidence="5" id="KW-0190">Covalent protein-DNA linkage</keyword>
<dbReference type="PANTHER" id="PTHR13604:SF0">
    <property type="entry name" value="ABASIC SITE PROCESSING PROTEIN HMCES"/>
    <property type="match status" value="1"/>
</dbReference>
<evidence type="ECO:0000313" key="10">
    <source>
        <dbReference type="Proteomes" id="UP000433309"/>
    </source>
</evidence>
<evidence type="ECO:0000256" key="1">
    <source>
        <dbReference type="ARBA" id="ARBA00008136"/>
    </source>
</evidence>
<dbReference type="InterPro" id="IPR003738">
    <property type="entry name" value="SRAP"/>
</dbReference>
<dbReference type="PANTHER" id="PTHR13604">
    <property type="entry name" value="DC12-RELATED"/>
    <property type="match status" value="1"/>
</dbReference>
<evidence type="ECO:0000256" key="5">
    <source>
        <dbReference type="ARBA" id="ARBA00023124"/>
    </source>
</evidence>
<protein>
    <recommendedName>
        <fullName evidence="8">Abasic site processing protein</fullName>
        <ecNumber evidence="8">3.4.-.-</ecNumber>
    </recommendedName>
</protein>
<proteinExistence type="inferred from homology"/>
<keyword evidence="2 8" id="KW-0645">Protease</keyword>
<dbReference type="Gene3D" id="3.90.1680.10">
    <property type="entry name" value="SOS response associated peptidase-like"/>
    <property type="match status" value="1"/>
</dbReference>
<comment type="caution">
    <text evidence="9">The sequence shown here is derived from an EMBL/GenBank/DDBJ whole genome shotgun (WGS) entry which is preliminary data.</text>
</comment>
<gene>
    <name evidence="9" type="ORF">GJ699_02690</name>
</gene>
<dbReference type="EC" id="3.4.-.-" evidence="8"/>
<evidence type="ECO:0000313" key="9">
    <source>
        <dbReference type="EMBL" id="MRW88886.1"/>
    </source>
</evidence>
<keyword evidence="4 8" id="KW-0378">Hydrolase</keyword>
<sequence>MCGRLDQNDVGRFLADFSWADEVLRRGSTAPTFDARPGTQRPILYIEDSQLVLDTRFWGYLGRNAPPGANRPVPNARLDKLLGRYWGRLARSRRVIVPANAWYEWVPEPDNPKKKHRWHIHRADGELLYMAGITQWEVTEKAHESGFVIVTSEAEGSMVDMHSRAPIVFTAADAATWLDPELSGEMAAELARNMALGPDTFAWFEVSSAVKDGPELARPLPPQVPTVDAQMGLL</sequence>
<comment type="similarity">
    <text evidence="1 8">Belongs to the SOS response-associated peptidase family.</text>
</comment>
<dbReference type="Proteomes" id="UP000433309">
    <property type="component" value="Unassembled WGS sequence"/>
</dbReference>
<dbReference type="GO" id="GO:0106300">
    <property type="term" value="P:protein-DNA covalent cross-linking repair"/>
    <property type="evidence" value="ECO:0007669"/>
    <property type="project" value="InterPro"/>
</dbReference>
<dbReference type="GO" id="GO:0006508">
    <property type="term" value="P:proteolysis"/>
    <property type="evidence" value="ECO:0007669"/>
    <property type="project" value="UniProtKB-KW"/>
</dbReference>
<evidence type="ECO:0000256" key="7">
    <source>
        <dbReference type="ARBA" id="ARBA00023239"/>
    </source>
</evidence>
<dbReference type="InterPro" id="IPR036590">
    <property type="entry name" value="SRAP-like"/>
</dbReference>
<dbReference type="RefSeq" id="WP_154372830.1">
    <property type="nucleotide sequence ID" value="NZ_WKJK01000001.1"/>
</dbReference>
<dbReference type="EMBL" id="WKJK01000001">
    <property type="protein sequence ID" value="MRW88886.1"/>
    <property type="molecule type" value="Genomic_DNA"/>
</dbReference>
<name>A0A6I2KXH5_9BURK</name>
<keyword evidence="3" id="KW-0227">DNA damage</keyword>
<evidence type="ECO:0000256" key="4">
    <source>
        <dbReference type="ARBA" id="ARBA00022801"/>
    </source>
</evidence>
<keyword evidence="10" id="KW-1185">Reference proteome</keyword>
<reference evidence="9 10" key="1">
    <citation type="submission" date="2019-11" db="EMBL/GenBank/DDBJ databases">
        <title>Novel species isolated from a subtropical stream in China.</title>
        <authorList>
            <person name="Lu H."/>
        </authorList>
    </citation>
    <scope>NUCLEOTIDE SEQUENCE [LARGE SCALE GENOMIC DNA]</scope>
    <source>
        <strain evidence="9 10">FT80W</strain>
    </source>
</reference>
<evidence type="ECO:0000256" key="3">
    <source>
        <dbReference type="ARBA" id="ARBA00022763"/>
    </source>
</evidence>
<dbReference type="Pfam" id="PF02586">
    <property type="entry name" value="SRAP"/>
    <property type="match status" value="1"/>
</dbReference>
<dbReference type="GO" id="GO:0003697">
    <property type="term" value="F:single-stranded DNA binding"/>
    <property type="evidence" value="ECO:0007669"/>
    <property type="project" value="InterPro"/>
</dbReference>
<evidence type="ECO:0000256" key="2">
    <source>
        <dbReference type="ARBA" id="ARBA00022670"/>
    </source>
</evidence>
<accession>A0A6I2KXH5</accession>
<dbReference type="GO" id="GO:0016829">
    <property type="term" value="F:lyase activity"/>
    <property type="evidence" value="ECO:0007669"/>
    <property type="project" value="UniProtKB-KW"/>
</dbReference>
<organism evidence="9 10">
    <name type="scientific">Duganella guangzhouensis</name>
    <dbReference type="NCBI Taxonomy" id="2666084"/>
    <lineage>
        <taxon>Bacteria</taxon>
        <taxon>Pseudomonadati</taxon>
        <taxon>Pseudomonadota</taxon>
        <taxon>Betaproteobacteria</taxon>
        <taxon>Burkholderiales</taxon>
        <taxon>Oxalobacteraceae</taxon>
        <taxon>Telluria group</taxon>
        <taxon>Duganella</taxon>
    </lineage>
</organism>
<keyword evidence="7" id="KW-0456">Lyase</keyword>
<dbReference type="SUPFAM" id="SSF143081">
    <property type="entry name" value="BB1717-like"/>
    <property type="match status" value="1"/>
</dbReference>